<dbReference type="SUPFAM" id="SSF55681">
    <property type="entry name" value="Class II aaRS and biotin synthetases"/>
    <property type="match status" value="1"/>
</dbReference>
<dbReference type="InterPro" id="IPR005121">
    <property type="entry name" value="Fdx_antiC-bd"/>
</dbReference>
<evidence type="ECO:0000313" key="14">
    <source>
        <dbReference type="Proteomes" id="UP000178811"/>
    </source>
</evidence>
<dbReference type="Pfam" id="PF01409">
    <property type="entry name" value="tRNA-synt_2d"/>
    <property type="match status" value="1"/>
</dbReference>
<evidence type="ECO:0000313" key="13">
    <source>
        <dbReference type="EMBL" id="OGG78589.1"/>
    </source>
</evidence>
<evidence type="ECO:0000256" key="10">
    <source>
        <dbReference type="ARBA" id="ARBA00049255"/>
    </source>
</evidence>
<evidence type="ECO:0000259" key="11">
    <source>
        <dbReference type="PROSITE" id="PS50862"/>
    </source>
</evidence>
<keyword evidence="4" id="KW-0547">Nucleotide-binding</keyword>
<evidence type="ECO:0000256" key="9">
    <source>
        <dbReference type="ARBA" id="ARBA00031194"/>
    </source>
</evidence>
<dbReference type="PROSITE" id="PS50862">
    <property type="entry name" value="AA_TRNA_LIGASE_II"/>
    <property type="match status" value="1"/>
</dbReference>
<evidence type="ECO:0000259" key="12">
    <source>
        <dbReference type="PROSITE" id="PS51447"/>
    </source>
</evidence>
<feature type="domain" description="FDX-ACB" evidence="12">
    <location>
        <begin position="286"/>
        <end position="380"/>
    </location>
</feature>
<keyword evidence="3" id="KW-0436">Ligase</keyword>
<comment type="catalytic activity">
    <reaction evidence="10">
        <text>tRNA(Phe) + L-phenylalanine + ATP = L-phenylalanyl-tRNA(Phe) + AMP + diphosphate + H(+)</text>
        <dbReference type="Rhea" id="RHEA:19413"/>
        <dbReference type="Rhea" id="RHEA-COMP:9668"/>
        <dbReference type="Rhea" id="RHEA-COMP:9699"/>
        <dbReference type="ChEBI" id="CHEBI:15378"/>
        <dbReference type="ChEBI" id="CHEBI:30616"/>
        <dbReference type="ChEBI" id="CHEBI:33019"/>
        <dbReference type="ChEBI" id="CHEBI:58095"/>
        <dbReference type="ChEBI" id="CHEBI:78442"/>
        <dbReference type="ChEBI" id="CHEBI:78531"/>
        <dbReference type="ChEBI" id="CHEBI:456215"/>
        <dbReference type="EC" id="6.1.1.20"/>
    </reaction>
</comment>
<dbReference type="PANTHER" id="PTHR11538">
    <property type="entry name" value="PHENYLALANYL-TRNA SYNTHETASE"/>
    <property type="match status" value="1"/>
</dbReference>
<dbReference type="InterPro" id="IPR045864">
    <property type="entry name" value="aa-tRNA-synth_II/BPL/LPL"/>
</dbReference>
<evidence type="ECO:0000256" key="5">
    <source>
        <dbReference type="ARBA" id="ARBA00022840"/>
    </source>
</evidence>
<dbReference type="InterPro" id="IPR006195">
    <property type="entry name" value="aa-tRNA-synth_II"/>
</dbReference>
<gene>
    <name evidence="13" type="ORF">A3A36_01870</name>
</gene>
<dbReference type="GO" id="GO:0005524">
    <property type="term" value="F:ATP binding"/>
    <property type="evidence" value="ECO:0007669"/>
    <property type="project" value="UniProtKB-KW"/>
</dbReference>
<keyword evidence="6" id="KW-0648">Protein biosynthesis</keyword>
<dbReference type="PANTHER" id="PTHR11538:SF41">
    <property type="entry name" value="PHENYLALANINE--TRNA LIGASE, MITOCHONDRIAL"/>
    <property type="match status" value="1"/>
</dbReference>
<keyword evidence="5" id="KW-0067">ATP-binding</keyword>
<evidence type="ECO:0000256" key="1">
    <source>
        <dbReference type="ARBA" id="ARBA00008226"/>
    </source>
</evidence>
<dbReference type="InterPro" id="IPR002319">
    <property type="entry name" value="Phenylalanyl-tRNA_Synthase"/>
</dbReference>
<accession>A0A1F6EY75</accession>
<reference evidence="13 14" key="1">
    <citation type="journal article" date="2016" name="Nat. Commun.">
        <title>Thousands of microbial genomes shed light on interconnected biogeochemical processes in an aquifer system.</title>
        <authorList>
            <person name="Anantharaman K."/>
            <person name="Brown C.T."/>
            <person name="Hug L.A."/>
            <person name="Sharon I."/>
            <person name="Castelle C.J."/>
            <person name="Probst A.J."/>
            <person name="Thomas B.C."/>
            <person name="Singh A."/>
            <person name="Wilkins M.J."/>
            <person name="Karaoz U."/>
            <person name="Brodie E.L."/>
            <person name="Williams K.H."/>
            <person name="Hubbard S.S."/>
            <person name="Banfield J.F."/>
        </authorList>
    </citation>
    <scope>NUCLEOTIDE SEQUENCE [LARGE SCALE GENOMIC DNA]</scope>
</reference>
<protein>
    <recommendedName>
        <fullName evidence="2">phenylalanine--tRNA ligase</fullName>
        <ecNumber evidence="2">6.1.1.20</ecNumber>
    </recommendedName>
    <alternativeName>
        <fullName evidence="9">Phenylalanyl-tRNA synthetase</fullName>
    </alternativeName>
</protein>
<name>A0A1F6EY75_9BACT</name>
<dbReference type="Proteomes" id="UP000178811">
    <property type="component" value="Unassembled WGS sequence"/>
</dbReference>
<dbReference type="InterPro" id="IPR036690">
    <property type="entry name" value="Fdx_antiC-bd_sf"/>
</dbReference>
<dbReference type="GO" id="GO:0006432">
    <property type="term" value="P:phenylalanyl-tRNA aminoacylation"/>
    <property type="evidence" value="ECO:0007669"/>
    <property type="project" value="TreeGrafter"/>
</dbReference>
<proteinExistence type="inferred from homology"/>
<evidence type="ECO:0000256" key="7">
    <source>
        <dbReference type="ARBA" id="ARBA00022946"/>
    </source>
</evidence>
<evidence type="ECO:0000256" key="6">
    <source>
        <dbReference type="ARBA" id="ARBA00022917"/>
    </source>
</evidence>
<dbReference type="FunFam" id="3.30.70.380:FF:000002">
    <property type="entry name" value="phenylalanine--tRNA ligase, mitochondrial"/>
    <property type="match status" value="1"/>
</dbReference>
<dbReference type="Pfam" id="PF03147">
    <property type="entry name" value="FDX-ACB"/>
    <property type="match status" value="1"/>
</dbReference>
<dbReference type="GO" id="GO:0000049">
    <property type="term" value="F:tRNA binding"/>
    <property type="evidence" value="ECO:0007669"/>
    <property type="project" value="InterPro"/>
</dbReference>
<feature type="domain" description="Aminoacyl-transfer RNA synthetases class-II family profile" evidence="11">
    <location>
        <begin position="134"/>
        <end position="290"/>
    </location>
</feature>
<evidence type="ECO:0000256" key="8">
    <source>
        <dbReference type="ARBA" id="ARBA00023146"/>
    </source>
</evidence>
<keyword evidence="7" id="KW-0809">Transit peptide</keyword>
<dbReference type="PROSITE" id="PS51447">
    <property type="entry name" value="FDX_ACB"/>
    <property type="match status" value="1"/>
</dbReference>
<evidence type="ECO:0000256" key="2">
    <source>
        <dbReference type="ARBA" id="ARBA00012814"/>
    </source>
</evidence>
<comment type="similarity">
    <text evidence="1">Belongs to the class-II aminoacyl-tRNA synthetase family.</text>
</comment>
<dbReference type="GO" id="GO:0005737">
    <property type="term" value="C:cytoplasm"/>
    <property type="evidence" value="ECO:0007669"/>
    <property type="project" value="TreeGrafter"/>
</dbReference>
<dbReference type="EMBL" id="MFLW01000004">
    <property type="protein sequence ID" value="OGG78589.1"/>
    <property type="molecule type" value="Genomic_DNA"/>
</dbReference>
<evidence type="ECO:0000256" key="3">
    <source>
        <dbReference type="ARBA" id="ARBA00022598"/>
    </source>
</evidence>
<organism evidence="13 14">
    <name type="scientific">Candidatus Kaiserbacteria bacterium RIFCSPLOWO2_01_FULL_52_12b</name>
    <dbReference type="NCBI Taxonomy" id="1798509"/>
    <lineage>
        <taxon>Bacteria</taxon>
        <taxon>Candidatus Kaiseribacteriota</taxon>
    </lineage>
</organism>
<keyword evidence="8" id="KW-0030">Aminoacyl-tRNA synthetase</keyword>
<dbReference type="Gene3D" id="3.30.930.10">
    <property type="entry name" value="Bira Bifunctional Protein, Domain 2"/>
    <property type="match status" value="1"/>
</dbReference>
<dbReference type="EC" id="6.1.1.20" evidence="2"/>
<dbReference type="AlphaFoldDB" id="A0A1F6EY75"/>
<dbReference type="Gene3D" id="3.30.70.380">
    <property type="entry name" value="Ferrodoxin-fold anticodon-binding domain"/>
    <property type="match status" value="1"/>
</dbReference>
<dbReference type="SMART" id="SM00896">
    <property type="entry name" value="FDX-ACB"/>
    <property type="match status" value="1"/>
</dbReference>
<dbReference type="SUPFAM" id="SSF54991">
    <property type="entry name" value="Anticodon-binding domain of PheRS"/>
    <property type="match status" value="1"/>
</dbReference>
<dbReference type="GO" id="GO:0004826">
    <property type="term" value="F:phenylalanine-tRNA ligase activity"/>
    <property type="evidence" value="ECO:0007669"/>
    <property type="project" value="UniProtKB-EC"/>
</dbReference>
<sequence length="380" mass="43766">MEIKISRAEEERLKGGLEQRSDIDAMRMKRYLAMPDLSRTPGNPLYELVQRIRAIPDFKAYDVIEVPEIMGTDIVFDLFDFPRDHPARSESDSYFIDDTHVLRTHTTVMWYYWLKEETVRKRIAAGEATGALSFGKVYRKDEIDRKHMNVFHQIDGWYLARKQEKVITINDLKKVLADIAKAAFGPNVKYRFNPDTFPYTDPSLEMEIDKDGNGTWVEVLGAGVVKGSVLDNLGVDSSVWNGWAFGFGPERLAIISMELPDIRLLWSQDERVKKQLKLGHSFKEVSKYPPIVRDISFIVQKGFVPNNYFDLVRDIADDLVEQVELLDTYENEEKLGIGKVSYAYRITYRSIDRTLTNEEVNALHAELEAVTVKNVKATIR</sequence>
<comment type="caution">
    <text evidence="13">The sequence shown here is derived from an EMBL/GenBank/DDBJ whole genome shotgun (WGS) entry which is preliminary data.</text>
</comment>
<evidence type="ECO:0000256" key="4">
    <source>
        <dbReference type="ARBA" id="ARBA00022741"/>
    </source>
</evidence>